<proteinExistence type="predicted"/>
<reference evidence="2 3" key="1">
    <citation type="submission" date="2016-10" db="EMBL/GenBank/DDBJ databases">
        <authorList>
            <person name="de Groot N.N."/>
        </authorList>
    </citation>
    <scope>NUCLEOTIDE SEQUENCE [LARGE SCALE GENOMIC DNA]</scope>
    <source>
        <strain evidence="2 3">DSM 22274</strain>
    </source>
</reference>
<gene>
    <name evidence="2" type="ORF">SAMN04489740_1778</name>
</gene>
<feature type="transmembrane region" description="Helical" evidence="1">
    <location>
        <begin position="98"/>
        <end position="119"/>
    </location>
</feature>
<protein>
    <submittedName>
        <fullName evidence="2">Uncharacterized protein</fullName>
    </submittedName>
</protein>
<keyword evidence="1" id="KW-0812">Transmembrane</keyword>
<evidence type="ECO:0000256" key="1">
    <source>
        <dbReference type="SAM" id="Phobius"/>
    </source>
</evidence>
<name>A0A1H5JYQ9_9MICC</name>
<dbReference type="Proteomes" id="UP000182725">
    <property type="component" value="Unassembled WGS sequence"/>
</dbReference>
<feature type="transmembrane region" description="Helical" evidence="1">
    <location>
        <begin position="34"/>
        <end position="58"/>
    </location>
</feature>
<dbReference type="RefSeq" id="WP_074711366.1">
    <property type="nucleotide sequence ID" value="NZ_FNTV01000001.1"/>
</dbReference>
<accession>A0A1H5JYQ9</accession>
<sequence length="143" mass="15267">MTIDAWFVIGAIVGLASTIVCVVAAIMKKKPNDVTLLALAAVELFIVAYAIGSLIRLLAGEPLAGEPWEFWGYMFTAAALPVAGFYWAMMERTHWSNYVMGAVGVTVVVMLARMAQIWYGTGLSAQVAPALESLKSLQAGIGL</sequence>
<dbReference type="EMBL" id="FNTV01000001">
    <property type="protein sequence ID" value="SEE56898.1"/>
    <property type="molecule type" value="Genomic_DNA"/>
</dbReference>
<feature type="transmembrane region" description="Helical" evidence="1">
    <location>
        <begin position="6"/>
        <end position="27"/>
    </location>
</feature>
<evidence type="ECO:0000313" key="2">
    <source>
        <dbReference type="EMBL" id="SEE56898.1"/>
    </source>
</evidence>
<feature type="transmembrane region" description="Helical" evidence="1">
    <location>
        <begin position="70"/>
        <end position="89"/>
    </location>
</feature>
<keyword evidence="1" id="KW-1133">Transmembrane helix</keyword>
<organism evidence="2 3">
    <name type="scientific">Arthrobacter alpinus</name>
    <dbReference type="NCBI Taxonomy" id="656366"/>
    <lineage>
        <taxon>Bacteria</taxon>
        <taxon>Bacillati</taxon>
        <taxon>Actinomycetota</taxon>
        <taxon>Actinomycetes</taxon>
        <taxon>Micrococcales</taxon>
        <taxon>Micrococcaceae</taxon>
        <taxon>Arthrobacter</taxon>
    </lineage>
</organism>
<keyword evidence="1" id="KW-0472">Membrane</keyword>
<dbReference type="AlphaFoldDB" id="A0A1H5JYQ9"/>
<evidence type="ECO:0000313" key="3">
    <source>
        <dbReference type="Proteomes" id="UP000182725"/>
    </source>
</evidence>